<name>A0ABW3NB67_9BACI</name>
<evidence type="ECO:0000313" key="5">
    <source>
        <dbReference type="EMBL" id="MFD1064887.1"/>
    </source>
</evidence>
<gene>
    <name evidence="5" type="ORF">ACFQ19_02510</name>
</gene>
<dbReference type="PANTHER" id="PTHR42756:SF1">
    <property type="entry name" value="TRANSCRIPTIONAL REPRESSOR OF EMRAB OPERON"/>
    <property type="match status" value="1"/>
</dbReference>
<accession>A0ABW3NB67</accession>
<proteinExistence type="predicted"/>
<dbReference type="EMBL" id="JBHTKK010000002">
    <property type="protein sequence ID" value="MFD1064887.1"/>
    <property type="molecule type" value="Genomic_DNA"/>
</dbReference>
<dbReference type="Gene3D" id="1.10.10.10">
    <property type="entry name" value="Winged helix-like DNA-binding domain superfamily/Winged helix DNA-binding domain"/>
    <property type="match status" value="1"/>
</dbReference>
<dbReference type="PROSITE" id="PS50995">
    <property type="entry name" value="HTH_MARR_2"/>
    <property type="match status" value="1"/>
</dbReference>
<dbReference type="PANTHER" id="PTHR42756">
    <property type="entry name" value="TRANSCRIPTIONAL REGULATOR, MARR"/>
    <property type="match status" value="1"/>
</dbReference>
<keyword evidence="3" id="KW-0804">Transcription</keyword>
<dbReference type="InterPro" id="IPR036390">
    <property type="entry name" value="WH_DNA-bd_sf"/>
</dbReference>
<evidence type="ECO:0000256" key="3">
    <source>
        <dbReference type="ARBA" id="ARBA00023163"/>
    </source>
</evidence>
<organism evidence="5 6">
    <name type="scientific">Oceanobacillus locisalsi</name>
    <dbReference type="NCBI Taxonomy" id="546107"/>
    <lineage>
        <taxon>Bacteria</taxon>
        <taxon>Bacillati</taxon>
        <taxon>Bacillota</taxon>
        <taxon>Bacilli</taxon>
        <taxon>Bacillales</taxon>
        <taxon>Bacillaceae</taxon>
        <taxon>Oceanobacillus</taxon>
    </lineage>
</organism>
<dbReference type="SMART" id="SM00347">
    <property type="entry name" value="HTH_MARR"/>
    <property type="match status" value="1"/>
</dbReference>
<evidence type="ECO:0000313" key="6">
    <source>
        <dbReference type="Proteomes" id="UP001597041"/>
    </source>
</evidence>
<evidence type="ECO:0000256" key="1">
    <source>
        <dbReference type="ARBA" id="ARBA00023015"/>
    </source>
</evidence>
<comment type="caution">
    <text evidence="5">The sequence shown here is derived from an EMBL/GenBank/DDBJ whole genome shotgun (WGS) entry which is preliminary data.</text>
</comment>
<keyword evidence="6" id="KW-1185">Reference proteome</keyword>
<feature type="domain" description="HTH marR-type" evidence="4">
    <location>
        <begin position="1"/>
        <end position="132"/>
    </location>
</feature>
<dbReference type="InterPro" id="IPR036388">
    <property type="entry name" value="WH-like_DNA-bd_sf"/>
</dbReference>
<dbReference type="InterPro" id="IPR000835">
    <property type="entry name" value="HTH_MarR-typ"/>
</dbReference>
<dbReference type="Proteomes" id="UP001597041">
    <property type="component" value="Unassembled WGS sequence"/>
</dbReference>
<dbReference type="SUPFAM" id="SSF46785">
    <property type="entry name" value="Winged helix' DNA-binding domain"/>
    <property type="match status" value="1"/>
</dbReference>
<keyword evidence="2" id="KW-0238">DNA-binding</keyword>
<protein>
    <submittedName>
        <fullName evidence="5">MarR family winged helix-turn-helix transcriptional regulator</fullName>
    </submittedName>
</protein>
<keyword evidence="1" id="KW-0805">Transcription regulation</keyword>
<evidence type="ECO:0000256" key="2">
    <source>
        <dbReference type="ARBA" id="ARBA00023125"/>
    </source>
</evidence>
<evidence type="ECO:0000259" key="4">
    <source>
        <dbReference type="PROSITE" id="PS50995"/>
    </source>
</evidence>
<dbReference type="RefSeq" id="WP_379590389.1">
    <property type="nucleotide sequence ID" value="NZ_JBHTKK010000002.1"/>
</dbReference>
<reference evidence="6" key="1">
    <citation type="journal article" date="2019" name="Int. J. Syst. Evol. Microbiol.">
        <title>The Global Catalogue of Microorganisms (GCM) 10K type strain sequencing project: providing services to taxonomists for standard genome sequencing and annotation.</title>
        <authorList>
            <consortium name="The Broad Institute Genomics Platform"/>
            <consortium name="The Broad Institute Genome Sequencing Center for Infectious Disease"/>
            <person name="Wu L."/>
            <person name="Ma J."/>
        </authorList>
    </citation>
    <scope>NUCLEOTIDE SEQUENCE [LARGE SCALE GENOMIC DNA]</scope>
    <source>
        <strain evidence="6">CCUG 56608</strain>
    </source>
</reference>
<sequence length="143" mass="17127">MEGLFRHYIRVHRLLTKHLNDLLEKYQLSYSLWQVIIYLEDSGKSTLVDISNYYQVEKPGITRRVHRLQETGLIREVPSTNRREKVIELTSEGKRVYQVCRKEITALEHSFTQGLTEEDKQIAFQFLRRIENNIERKEGFRSE</sequence>
<dbReference type="Pfam" id="PF12802">
    <property type="entry name" value="MarR_2"/>
    <property type="match status" value="1"/>
</dbReference>